<dbReference type="SUPFAM" id="SSF55166">
    <property type="entry name" value="Hedgehog/DD-peptidase"/>
    <property type="match status" value="1"/>
</dbReference>
<dbReference type="EMBL" id="MSPP01000001">
    <property type="protein sequence ID" value="OUD10982.1"/>
    <property type="molecule type" value="Genomic_DNA"/>
</dbReference>
<evidence type="ECO:0000256" key="11">
    <source>
        <dbReference type="ARBA" id="ARBA00093666"/>
    </source>
</evidence>
<dbReference type="PANTHER" id="PTHR37425">
    <property type="match status" value="1"/>
</dbReference>
<comment type="caution">
    <text evidence="13">The sequence shown here is derived from an EMBL/GenBank/DDBJ whole genome shotgun (WGS) entry which is preliminary data.</text>
</comment>
<keyword evidence="8" id="KW-0482">Metalloprotease</keyword>
<evidence type="ECO:0000313" key="14">
    <source>
        <dbReference type="Proteomes" id="UP000194664"/>
    </source>
</evidence>
<comment type="pathway">
    <text evidence="2">Cell wall biogenesis; cell wall polysaccharide biosynthesis.</text>
</comment>
<dbReference type="GO" id="GO:0006508">
    <property type="term" value="P:proteolysis"/>
    <property type="evidence" value="ECO:0007669"/>
    <property type="project" value="UniProtKB-KW"/>
</dbReference>
<evidence type="ECO:0000256" key="6">
    <source>
        <dbReference type="ARBA" id="ARBA00022801"/>
    </source>
</evidence>
<keyword evidence="14" id="KW-1185">Reference proteome</keyword>
<accession>A0A251X2Z4</accession>
<evidence type="ECO:0000256" key="7">
    <source>
        <dbReference type="ARBA" id="ARBA00022833"/>
    </source>
</evidence>
<name>A0A251X2Z4_9RHOB</name>
<keyword evidence="4" id="KW-0479">Metal-binding</keyword>
<sequence length="184" mass="20153">MSGGFSLYEKHDLEPEPVAAPRARPAEIELPTGNPTLSMYNVHTEETLRVQPVSATGFDHDGLARVNRFMRDWRRNEVAQIDPNAILGLLQIQQRARRNGFSGNVRFLSGYRSQATNDALRASGVNAARNSLHIQAKAIDFSLPGVGIPQTILLAKDLDIGGVGGYSSFVHIDTGRVRFWGTAV</sequence>
<feature type="region of interest" description="Disordered" evidence="12">
    <location>
        <begin position="1"/>
        <end position="20"/>
    </location>
</feature>
<organism evidence="13 14">
    <name type="scientific">Marivivens niveibacter</name>
    <dbReference type="NCBI Taxonomy" id="1930667"/>
    <lineage>
        <taxon>Bacteria</taxon>
        <taxon>Pseudomonadati</taxon>
        <taxon>Pseudomonadota</taxon>
        <taxon>Alphaproteobacteria</taxon>
        <taxon>Rhodobacterales</taxon>
        <taxon>Paracoccaceae</taxon>
        <taxon>Marivivens group</taxon>
        <taxon>Marivivens</taxon>
    </lineage>
</organism>
<evidence type="ECO:0000256" key="2">
    <source>
        <dbReference type="ARBA" id="ARBA00004776"/>
    </source>
</evidence>
<evidence type="ECO:0000256" key="5">
    <source>
        <dbReference type="ARBA" id="ARBA00022729"/>
    </source>
</evidence>
<keyword evidence="9" id="KW-0961">Cell wall biogenesis/degradation</keyword>
<dbReference type="GO" id="GO:0046872">
    <property type="term" value="F:metal ion binding"/>
    <property type="evidence" value="ECO:0007669"/>
    <property type="project" value="UniProtKB-KW"/>
</dbReference>
<comment type="similarity">
    <text evidence="10">Belongs to the peptidase M15 family.</text>
</comment>
<dbReference type="GO" id="GO:0008237">
    <property type="term" value="F:metallopeptidase activity"/>
    <property type="evidence" value="ECO:0007669"/>
    <property type="project" value="UniProtKB-KW"/>
</dbReference>
<evidence type="ECO:0000313" key="13">
    <source>
        <dbReference type="EMBL" id="OUD10982.1"/>
    </source>
</evidence>
<evidence type="ECO:0000256" key="8">
    <source>
        <dbReference type="ARBA" id="ARBA00023049"/>
    </source>
</evidence>
<dbReference type="AlphaFoldDB" id="A0A251X2Z4"/>
<keyword evidence="5" id="KW-0732">Signal</keyword>
<keyword evidence="7" id="KW-0862">Zinc</keyword>
<dbReference type="GO" id="GO:0071555">
    <property type="term" value="P:cell wall organization"/>
    <property type="evidence" value="ECO:0007669"/>
    <property type="project" value="UniProtKB-KW"/>
</dbReference>
<gene>
    <name evidence="13" type="ORF">BVC71_00555</name>
</gene>
<reference evidence="13 14" key="1">
    <citation type="submission" date="2016-12" db="EMBL/GenBank/DDBJ databases">
        <title>The draft genome sequence of HSLHS2.</title>
        <authorList>
            <person name="Hu D."/>
            <person name="Wang L."/>
            <person name="Shao Z."/>
        </authorList>
    </citation>
    <scope>NUCLEOTIDE SEQUENCE [LARGE SCALE GENOMIC DNA]</scope>
    <source>
        <strain evidence="13">MCCC 1A06712</strain>
    </source>
</reference>
<dbReference type="Gene3D" id="3.30.1380.10">
    <property type="match status" value="1"/>
</dbReference>
<evidence type="ECO:0000256" key="3">
    <source>
        <dbReference type="ARBA" id="ARBA00022670"/>
    </source>
</evidence>
<evidence type="ECO:0000256" key="12">
    <source>
        <dbReference type="SAM" id="MobiDB-lite"/>
    </source>
</evidence>
<proteinExistence type="inferred from homology"/>
<evidence type="ECO:0000256" key="1">
    <source>
        <dbReference type="ARBA" id="ARBA00001947"/>
    </source>
</evidence>
<dbReference type="InterPro" id="IPR009045">
    <property type="entry name" value="Zn_M74/Hedgehog-like"/>
</dbReference>
<dbReference type="InterPro" id="IPR010275">
    <property type="entry name" value="MepK"/>
</dbReference>
<evidence type="ECO:0000256" key="10">
    <source>
        <dbReference type="ARBA" id="ARBA00093448"/>
    </source>
</evidence>
<keyword evidence="6" id="KW-0378">Hydrolase</keyword>
<dbReference type="PANTHER" id="PTHR37425:SF1">
    <property type="entry name" value="OUTER MEMBRANE PROTEIN"/>
    <property type="match status" value="1"/>
</dbReference>
<keyword evidence="3" id="KW-0645">Protease</keyword>
<evidence type="ECO:0000256" key="9">
    <source>
        <dbReference type="ARBA" id="ARBA00023316"/>
    </source>
</evidence>
<comment type="cofactor">
    <cofactor evidence="1">
        <name>Zn(2+)</name>
        <dbReference type="ChEBI" id="CHEBI:29105"/>
    </cofactor>
</comment>
<protein>
    <recommendedName>
        <fullName evidence="11">Murein endopeptidase K</fullName>
    </recommendedName>
</protein>
<dbReference type="Proteomes" id="UP000194664">
    <property type="component" value="Unassembled WGS sequence"/>
</dbReference>
<evidence type="ECO:0000256" key="4">
    <source>
        <dbReference type="ARBA" id="ARBA00022723"/>
    </source>
</evidence>
<dbReference type="Pfam" id="PF05951">
    <property type="entry name" value="Peptidase_M15_2"/>
    <property type="match status" value="1"/>
</dbReference>